<keyword evidence="3" id="KW-1185">Reference proteome</keyword>
<sequence>MIHHPWRTEAPPEPQTFRVLLLRRSVAFPRRRLGTPPRRRGASAEPFDSRPLSLITKRLSRISLKHHGEAERQTERRPAAAAARCAASCRRRAAAPPASQTDTFTFTE</sequence>
<organism evidence="2 3">
    <name type="scientific">Liparis tanakae</name>
    <name type="common">Tanaka's snailfish</name>
    <dbReference type="NCBI Taxonomy" id="230148"/>
    <lineage>
        <taxon>Eukaryota</taxon>
        <taxon>Metazoa</taxon>
        <taxon>Chordata</taxon>
        <taxon>Craniata</taxon>
        <taxon>Vertebrata</taxon>
        <taxon>Euteleostomi</taxon>
        <taxon>Actinopterygii</taxon>
        <taxon>Neopterygii</taxon>
        <taxon>Teleostei</taxon>
        <taxon>Neoteleostei</taxon>
        <taxon>Acanthomorphata</taxon>
        <taxon>Eupercaria</taxon>
        <taxon>Perciformes</taxon>
        <taxon>Cottioidei</taxon>
        <taxon>Cottales</taxon>
        <taxon>Liparidae</taxon>
        <taxon>Liparis</taxon>
    </lineage>
</organism>
<feature type="compositionally biased region" description="Basic residues" evidence="1">
    <location>
        <begin position="31"/>
        <end position="41"/>
    </location>
</feature>
<reference evidence="2 3" key="1">
    <citation type="submission" date="2019-03" db="EMBL/GenBank/DDBJ databases">
        <title>First draft genome of Liparis tanakae, snailfish: a comprehensive survey of snailfish specific genes.</title>
        <authorList>
            <person name="Kim W."/>
            <person name="Song I."/>
            <person name="Jeong J.-H."/>
            <person name="Kim D."/>
            <person name="Kim S."/>
            <person name="Ryu S."/>
            <person name="Song J.Y."/>
            <person name="Lee S.K."/>
        </authorList>
    </citation>
    <scope>NUCLEOTIDE SEQUENCE [LARGE SCALE GENOMIC DNA]</scope>
    <source>
        <tissue evidence="2">Muscle</tissue>
    </source>
</reference>
<protein>
    <submittedName>
        <fullName evidence="2">Uncharacterized protein</fullName>
    </submittedName>
</protein>
<dbReference type="Proteomes" id="UP000314294">
    <property type="component" value="Unassembled WGS sequence"/>
</dbReference>
<gene>
    <name evidence="2" type="ORF">EYF80_063254</name>
</gene>
<name>A0A4Z2ECZ7_9TELE</name>
<dbReference type="EMBL" id="SRLO01009877">
    <property type="protein sequence ID" value="TNN26611.1"/>
    <property type="molecule type" value="Genomic_DNA"/>
</dbReference>
<feature type="region of interest" description="Disordered" evidence="1">
    <location>
        <begin position="31"/>
        <end position="50"/>
    </location>
</feature>
<dbReference type="AlphaFoldDB" id="A0A4Z2ECZ7"/>
<evidence type="ECO:0000313" key="3">
    <source>
        <dbReference type="Proteomes" id="UP000314294"/>
    </source>
</evidence>
<proteinExistence type="predicted"/>
<comment type="caution">
    <text evidence="2">The sequence shown here is derived from an EMBL/GenBank/DDBJ whole genome shotgun (WGS) entry which is preliminary data.</text>
</comment>
<evidence type="ECO:0000313" key="2">
    <source>
        <dbReference type="EMBL" id="TNN26611.1"/>
    </source>
</evidence>
<accession>A0A4Z2ECZ7</accession>
<evidence type="ECO:0000256" key="1">
    <source>
        <dbReference type="SAM" id="MobiDB-lite"/>
    </source>
</evidence>